<gene>
    <name evidence="1" type="ORF">OA238_c32100</name>
</gene>
<dbReference type="EMBL" id="CP003742">
    <property type="protein sequence ID" value="AGI73202.1"/>
    <property type="molecule type" value="Genomic_DNA"/>
</dbReference>
<keyword evidence="2" id="KW-1185">Reference proteome</keyword>
<dbReference type="STRING" id="391616.OA238_c32100"/>
<dbReference type="InterPro" id="IPR054233">
    <property type="entry name" value="DUF6958"/>
</dbReference>
<dbReference type="RefSeq" id="WP_015496221.1">
    <property type="nucleotide sequence ID" value="NC_020908.1"/>
</dbReference>
<evidence type="ECO:0000313" key="1">
    <source>
        <dbReference type="EMBL" id="AGI73202.1"/>
    </source>
</evidence>
<sequence>MKNLCEDMVTVENVNTPGKTTQLNTVKYHAVRDAMLRFLAKDAPSLTFAEIKFAALTHLPENMFPGGDKLGRWQESVQLDFEAKGVIKRATTKPLRFSLLTPSLLQQYPGGGRIATGAGPLLLRGQYTFT</sequence>
<dbReference type="HOGENOM" id="CLU_159314_0_0_5"/>
<accession>M9RLY7</accession>
<evidence type="ECO:0000313" key="2">
    <source>
        <dbReference type="Proteomes" id="UP000004688"/>
    </source>
</evidence>
<dbReference type="KEGG" id="oar:OA238_c32100"/>
<dbReference type="Proteomes" id="UP000004688">
    <property type="component" value="Chromosome"/>
</dbReference>
<reference evidence="1 2" key="1">
    <citation type="journal article" date="2013" name="PLoS ONE">
        <title>Poles Apart: Arctic and Antarctic Octadecabacter strains Share High Genome Plasticity and a New Type of Xanthorhodopsin.</title>
        <authorList>
            <person name="Vollmers J."/>
            <person name="Voget S."/>
            <person name="Dietrich S."/>
            <person name="Gollnow K."/>
            <person name="Smits M."/>
            <person name="Meyer K."/>
            <person name="Brinkhoff T."/>
            <person name="Simon M."/>
            <person name="Daniel R."/>
        </authorList>
    </citation>
    <scope>NUCLEOTIDE SEQUENCE [LARGE SCALE GENOMIC DNA]</scope>
    <source>
        <strain evidence="1 2">238</strain>
    </source>
</reference>
<dbReference type="Pfam" id="PF22278">
    <property type="entry name" value="DUF6958"/>
    <property type="match status" value="1"/>
</dbReference>
<protein>
    <submittedName>
        <fullName evidence="1">Uncharacterized protein</fullName>
    </submittedName>
</protein>
<proteinExistence type="predicted"/>
<dbReference type="AlphaFoldDB" id="M9RLY7"/>
<organism evidence="1 2">
    <name type="scientific">Octadecabacter arcticus 238</name>
    <dbReference type="NCBI Taxonomy" id="391616"/>
    <lineage>
        <taxon>Bacteria</taxon>
        <taxon>Pseudomonadati</taxon>
        <taxon>Pseudomonadota</taxon>
        <taxon>Alphaproteobacteria</taxon>
        <taxon>Rhodobacterales</taxon>
        <taxon>Roseobacteraceae</taxon>
        <taxon>Octadecabacter</taxon>
    </lineage>
</organism>
<name>M9RLY7_9RHOB</name>
<dbReference type="eggNOG" id="ENOG5032SQY">
    <property type="taxonomic scope" value="Bacteria"/>
</dbReference>